<keyword evidence="10" id="KW-0411">Iron-sulfur</keyword>
<evidence type="ECO:0000256" key="10">
    <source>
        <dbReference type="ARBA" id="ARBA00023014"/>
    </source>
</evidence>
<dbReference type="Pfam" id="PF22117">
    <property type="entry name" value="Fer4_Nqo3"/>
    <property type="match status" value="1"/>
</dbReference>
<evidence type="ECO:0000256" key="7">
    <source>
        <dbReference type="ARBA" id="ARBA00022723"/>
    </source>
</evidence>
<dbReference type="InterPro" id="IPR019574">
    <property type="entry name" value="NADH_UbQ_OxRdtase_Gsu_4Fe4S-bd"/>
</dbReference>
<dbReference type="PROSITE" id="PS00641">
    <property type="entry name" value="COMPLEX1_75K_1"/>
    <property type="match status" value="1"/>
</dbReference>
<dbReference type="GO" id="GO:0048038">
    <property type="term" value="F:quinone binding"/>
    <property type="evidence" value="ECO:0007669"/>
    <property type="project" value="UniProtKB-KW"/>
</dbReference>
<evidence type="ECO:0000256" key="11">
    <source>
        <dbReference type="ARBA" id="ARBA00023027"/>
    </source>
</evidence>
<dbReference type="SMART" id="SM00929">
    <property type="entry name" value="NADH-G_4Fe-4S_3"/>
    <property type="match status" value="1"/>
</dbReference>
<dbReference type="GO" id="GO:0046872">
    <property type="term" value="F:metal ion binding"/>
    <property type="evidence" value="ECO:0007669"/>
    <property type="project" value="UniProtKB-KW"/>
</dbReference>
<reference evidence="16 17" key="1">
    <citation type="journal article" date="2019" name="Nat. Microbiol.">
        <title>Mediterranean grassland soil C-N compound turnover is dependent on rainfall and depth, and is mediated by genomically divergent microorganisms.</title>
        <authorList>
            <person name="Diamond S."/>
            <person name="Andeer P.F."/>
            <person name="Li Z."/>
            <person name="Crits-Christoph A."/>
            <person name="Burstein D."/>
            <person name="Anantharaman K."/>
            <person name="Lane K.R."/>
            <person name="Thomas B.C."/>
            <person name="Pan C."/>
            <person name="Northen T.R."/>
            <person name="Banfield J.F."/>
        </authorList>
    </citation>
    <scope>NUCLEOTIDE SEQUENCE [LARGE SCALE GENOMIC DNA]</scope>
    <source>
        <strain evidence="16">WS_3</strain>
    </source>
</reference>
<accession>A0A538SFB8</accession>
<sequence length="165" mass="18220">MPEIRFDGKKVEVAPGTNLVEAGLQAGVPVPVFCYHKDLGAVGSCRVCACTVTAGGKSRLVMACMTEAQDGMEVTTLDKASVELRKSVIEWLMINHPHDCPICDEGGECQLQDLTIAGGHGIRRYSGRKRTFQNQYLGEFIQHEMNRCITCYRCSRFYQEVAGGR</sequence>
<evidence type="ECO:0000256" key="2">
    <source>
        <dbReference type="ARBA" id="ARBA00004370"/>
    </source>
</evidence>
<dbReference type="Proteomes" id="UP000320184">
    <property type="component" value="Unassembled WGS sequence"/>
</dbReference>
<dbReference type="InterPro" id="IPR000283">
    <property type="entry name" value="NADH_UbQ_OxRdtase_75kDa_su_CS"/>
</dbReference>
<dbReference type="Pfam" id="PF13510">
    <property type="entry name" value="Fer2_4"/>
    <property type="match status" value="1"/>
</dbReference>
<dbReference type="GO" id="GO:0016020">
    <property type="term" value="C:membrane"/>
    <property type="evidence" value="ECO:0007669"/>
    <property type="project" value="UniProtKB-SubCell"/>
</dbReference>
<dbReference type="Gene3D" id="3.10.20.740">
    <property type="match status" value="1"/>
</dbReference>
<dbReference type="InterPro" id="IPR001041">
    <property type="entry name" value="2Fe-2S_ferredoxin-type"/>
</dbReference>
<dbReference type="InterPro" id="IPR036010">
    <property type="entry name" value="2Fe-2S_ferredoxin-like_sf"/>
</dbReference>
<organism evidence="16 17">
    <name type="scientific">Eiseniibacteriota bacterium</name>
    <dbReference type="NCBI Taxonomy" id="2212470"/>
    <lineage>
        <taxon>Bacteria</taxon>
        <taxon>Candidatus Eiseniibacteriota</taxon>
    </lineage>
</organism>
<dbReference type="AlphaFoldDB" id="A0A538SFB8"/>
<evidence type="ECO:0000256" key="4">
    <source>
        <dbReference type="ARBA" id="ARBA00022485"/>
    </source>
</evidence>
<feature type="domain" description="4Fe-4S His(Cys)3-ligated-type" evidence="15">
    <location>
        <begin position="80"/>
        <end position="119"/>
    </location>
</feature>
<protein>
    <submittedName>
        <fullName evidence="16">2Fe-2S iron-sulfur cluster binding domain-containing protein</fullName>
    </submittedName>
</protein>
<dbReference type="PANTHER" id="PTHR43105:SF10">
    <property type="entry name" value="NADH-QUINONE OXIDOREDUCTASE SUBUNIT G"/>
    <property type="match status" value="1"/>
</dbReference>
<comment type="subcellular location">
    <subcellularLocation>
        <location evidence="2">Membrane</location>
    </subcellularLocation>
</comment>
<dbReference type="GO" id="GO:0003954">
    <property type="term" value="F:NADH dehydrogenase activity"/>
    <property type="evidence" value="ECO:0007669"/>
    <property type="project" value="TreeGrafter"/>
</dbReference>
<dbReference type="PANTHER" id="PTHR43105">
    <property type="entry name" value="RESPIRATORY NITRATE REDUCTASE"/>
    <property type="match status" value="1"/>
</dbReference>
<evidence type="ECO:0000259" key="14">
    <source>
        <dbReference type="PROSITE" id="PS51085"/>
    </source>
</evidence>
<evidence type="ECO:0000313" key="16">
    <source>
        <dbReference type="EMBL" id="TMQ50060.1"/>
    </source>
</evidence>
<keyword evidence="6" id="KW-0874">Quinone</keyword>
<dbReference type="PROSITE" id="PS51839">
    <property type="entry name" value="4FE4S_HC3"/>
    <property type="match status" value="1"/>
</dbReference>
<gene>
    <name evidence="16" type="ORF">E6K73_08710</name>
</gene>
<name>A0A538SFB8_UNCEI</name>
<dbReference type="GO" id="GO:0008137">
    <property type="term" value="F:NADH dehydrogenase (ubiquinone) activity"/>
    <property type="evidence" value="ECO:0007669"/>
    <property type="project" value="InterPro"/>
</dbReference>
<dbReference type="PROSITE" id="PS51085">
    <property type="entry name" value="2FE2S_FER_2"/>
    <property type="match status" value="1"/>
</dbReference>
<evidence type="ECO:0000313" key="17">
    <source>
        <dbReference type="Proteomes" id="UP000320184"/>
    </source>
</evidence>
<evidence type="ECO:0000256" key="9">
    <source>
        <dbReference type="ARBA" id="ARBA00023004"/>
    </source>
</evidence>
<dbReference type="GO" id="GO:0042773">
    <property type="term" value="P:ATP synthesis coupled electron transport"/>
    <property type="evidence" value="ECO:0007669"/>
    <property type="project" value="InterPro"/>
</dbReference>
<evidence type="ECO:0000256" key="1">
    <source>
        <dbReference type="ARBA" id="ARBA00001966"/>
    </source>
</evidence>
<keyword evidence="11" id="KW-0520">NAD</keyword>
<proteinExistence type="inferred from homology"/>
<evidence type="ECO:0000259" key="15">
    <source>
        <dbReference type="PROSITE" id="PS51839"/>
    </source>
</evidence>
<keyword evidence="9" id="KW-0408">Iron</keyword>
<evidence type="ECO:0000256" key="3">
    <source>
        <dbReference type="ARBA" id="ARBA00005404"/>
    </source>
</evidence>
<evidence type="ECO:0000256" key="13">
    <source>
        <dbReference type="ARBA" id="ARBA00034078"/>
    </source>
</evidence>
<dbReference type="InterPro" id="IPR054351">
    <property type="entry name" value="NADH_UbQ_OxRdtase_ferredoxin"/>
</dbReference>
<comment type="cofactor">
    <cofactor evidence="1">
        <name>[4Fe-4S] cluster</name>
        <dbReference type="ChEBI" id="CHEBI:49883"/>
    </cofactor>
</comment>
<evidence type="ECO:0000256" key="5">
    <source>
        <dbReference type="ARBA" id="ARBA00022714"/>
    </source>
</evidence>
<dbReference type="GO" id="GO:0051539">
    <property type="term" value="F:4 iron, 4 sulfur cluster binding"/>
    <property type="evidence" value="ECO:0007669"/>
    <property type="project" value="UniProtKB-KW"/>
</dbReference>
<feature type="non-terminal residue" evidence="16">
    <location>
        <position position="165"/>
    </location>
</feature>
<comment type="similarity">
    <text evidence="3">Belongs to the complex I 75 kDa subunit family.</text>
</comment>
<keyword evidence="8" id="KW-1278">Translocase</keyword>
<keyword evidence="5" id="KW-0001">2Fe-2S</keyword>
<dbReference type="FunFam" id="3.10.20.740:FF:000004">
    <property type="entry name" value="NADH-quinone oxidoreductase"/>
    <property type="match status" value="1"/>
</dbReference>
<evidence type="ECO:0000256" key="6">
    <source>
        <dbReference type="ARBA" id="ARBA00022719"/>
    </source>
</evidence>
<dbReference type="PROSITE" id="PS00642">
    <property type="entry name" value="COMPLEX1_75K_2"/>
    <property type="match status" value="1"/>
</dbReference>
<dbReference type="SUPFAM" id="SSF54292">
    <property type="entry name" value="2Fe-2S ferredoxin-like"/>
    <property type="match status" value="1"/>
</dbReference>
<dbReference type="GO" id="GO:0051537">
    <property type="term" value="F:2 iron, 2 sulfur cluster binding"/>
    <property type="evidence" value="ECO:0007669"/>
    <property type="project" value="UniProtKB-KW"/>
</dbReference>
<evidence type="ECO:0000256" key="8">
    <source>
        <dbReference type="ARBA" id="ARBA00022967"/>
    </source>
</evidence>
<keyword evidence="12" id="KW-0472">Membrane</keyword>
<comment type="caution">
    <text evidence="16">The sequence shown here is derived from an EMBL/GenBank/DDBJ whole genome shotgun (WGS) entry which is preliminary data.</text>
</comment>
<dbReference type="EMBL" id="VBOT01000107">
    <property type="protein sequence ID" value="TMQ50060.1"/>
    <property type="molecule type" value="Genomic_DNA"/>
</dbReference>
<dbReference type="InterPro" id="IPR050123">
    <property type="entry name" value="Prok_molybdopt-oxidoreductase"/>
</dbReference>
<keyword evidence="4" id="KW-0004">4Fe-4S</keyword>
<dbReference type="Pfam" id="PF10588">
    <property type="entry name" value="NADH-G_4Fe-4S_3"/>
    <property type="match status" value="1"/>
</dbReference>
<dbReference type="CDD" id="cd00207">
    <property type="entry name" value="fer2"/>
    <property type="match status" value="1"/>
</dbReference>
<keyword evidence="7" id="KW-0479">Metal-binding</keyword>
<evidence type="ECO:0000256" key="12">
    <source>
        <dbReference type="ARBA" id="ARBA00023136"/>
    </source>
</evidence>
<comment type="cofactor">
    <cofactor evidence="13">
        <name>[2Fe-2S] cluster</name>
        <dbReference type="ChEBI" id="CHEBI:190135"/>
    </cofactor>
</comment>
<feature type="domain" description="2Fe-2S ferredoxin-type" evidence="14">
    <location>
        <begin position="2"/>
        <end position="80"/>
    </location>
</feature>